<gene>
    <name evidence="7" type="ORF">Sru01_41480</name>
</gene>
<organism evidence="7 8">
    <name type="scientific">Sphaerisporangium rufum</name>
    <dbReference type="NCBI Taxonomy" id="1381558"/>
    <lineage>
        <taxon>Bacteria</taxon>
        <taxon>Bacillati</taxon>
        <taxon>Actinomycetota</taxon>
        <taxon>Actinomycetes</taxon>
        <taxon>Streptosporangiales</taxon>
        <taxon>Streptosporangiaceae</taxon>
        <taxon>Sphaerisporangium</taxon>
    </lineage>
</organism>
<dbReference type="GO" id="GO:0005524">
    <property type="term" value="F:ATP binding"/>
    <property type="evidence" value="ECO:0007669"/>
    <property type="project" value="UniProtKB-KW"/>
</dbReference>
<dbReference type="GO" id="GO:0004674">
    <property type="term" value="F:protein serine/threonine kinase activity"/>
    <property type="evidence" value="ECO:0007669"/>
    <property type="project" value="TreeGrafter"/>
</dbReference>
<dbReference type="PROSITE" id="PS50011">
    <property type="entry name" value="PROTEIN_KINASE_DOM"/>
    <property type="match status" value="1"/>
</dbReference>
<dbReference type="Pfam" id="PF00069">
    <property type="entry name" value="Pkinase"/>
    <property type="match status" value="1"/>
</dbReference>
<dbReference type="EMBL" id="BOOU01000055">
    <property type="protein sequence ID" value="GII79166.1"/>
    <property type="molecule type" value="Genomic_DNA"/>
</dbReference>
<dbReference type="Gene3D" id="3.30.200.20">
    <property type="entry name" value="Phosphorylase Kinase, domain 1"/>
    <property type="match status" value="1"/>
</dbReference>
<dbReference type="PANTHER" id="PTHR43289:SF34">
    <property type="entry name" value="SERINE_THREONINE-PROTEIN KINASE YBDM-RELATED"/>
    <property type="match status" value="1"/>
</dbReference>
<evidence type="ECO:0000256" key="1">
    <source>
        <dbReference type="ARBA" id="ARBA00022679"/>
    </source>
</evidence>
<feature type="region of interest" description="Disordered" evidence="5">
    <location>
        <begin position="416"/>
        <end position="469"/>
    </location>
</feature>
<dbReference type="InterPro" id="IPR011009">
    <property type="entry name" value="Kinase-like_dom_sf"/>
</dbReference>
<evidence type="ECO:0000313" key="7">
    <source>
        <dbReference type="EMBL" id="GII79166.1"/>
    </source>
</evidence>
<dbReference type="Proteomes" id="UP000655287">
    <property type="component" value="Unassembled WGS sequence"/>
</dbReference>
<dbReference type="AlphaFoldDB" id="A0A919UZJ9"/>
<feature type="region of interest" description="Disordered" evidence="5">
    <location>
        <begin position="335"/>
        <end position="354"/>
    </location>
</feature>
<proteinExistence type="predicted"/>
<dbReference type="InterPro" id="IPR000719">
    <property type="entry name" value="Prot_kinase_dom"/>
</dbReference>
<dbReference type="SUPFAM" id="SSF56112">
    <property type="entry name" value="Protein kinase-like (PK-like)"/>
    <property type="match status" value="1"/>
</dbReference>
<dbReference type="PANTHER" id="PTHR43289">
    <property type="entry name" value="MITOGEN-ACTIVATED PROTEIN KINASE KINASE KINASE 20-RELATED"/>
    <property type="match status" value="1"/>
</dbReference>
<reference evidence="7" key="1">
    <citation type="submission" date="2021-01" db="EMBL/GenBank/DDBJ databases">
        <title>Whole genome shotgun sequence of Sphaerisporangium rufum NBRC 109079.</title>
        <authorList>
            <person name="Komaki H."/>
            <person name="Tamura T."/>
        </authorList>
    </citation>
    <scope>NUCLEOTIDE SEQUENCE</scope>
    <source>
        <strain evidence="7">NBRC 109079</strain>
    </source>
</reference>
<dbReference type="RefSeq" id="WP_203988975.1">
    <property type="nucleotide sequence ID" value="NZ_BOOU01000055.1"/>
</dbReference>
<feature type="compositionally biased region" description="Low complexity" evidence="5">
    <location>
        <begin position="533"/>
        <end position="546"/>
    </location>
</feature>
<name>A0A919UZJ9_9ACTN</name>
<dbReference type="CDD" id="cd14014">
    <property type="entry name" value="STKc_PknB_like"/>
    <property type="match status" value="1"/>
</dbReference>
<protein>
    <recommendedName>
        <fullName evidence="6">Protein kinase domain-containing protein</fullName>
    </recommendedName>
</protein>
<dbReference type="Gene3D" id="1.10.510.10">
    <property type="entry name" value="Transferase(Phosphotransferase) domain 1"/>
    <property type="match status" value="1"/>
</dbReference>
<keyword evidence="8" id="KW-1185">Reference proteome</keyword>
<keyword evidence="1" id="KW-0808">Transferase</keyword>
<feature type="compositionally biased region" description="Pro residues" evidence="5">
    <location>
        <begin position="337"/>
        <end position="354"/>
    </location>
</feature>
<evidence type="ECO:0000256" key="2">
    <source>
        <dbReference type="ARBA" id="ARBA00022741"/>
    </source>
</evidence>
<sequence>MPAFRALDPADPREIASYVITGRIGEGGQGVVYAAEAPSGDRVAVKLLHRQLSGDAQVRRAFGAELRQAQRVTSPRVARVLAYGLHERRLYYACEYIDGPALRELVARQGPRPAVEQAELALATLAALASIHDAGSHHGDLRPASVVMGPDGPRLIDLGAARALASRAAGGRPAEALPYTAPEQLAGTAADSSGPAADMFAWAGTMIFAASGRPPFDGDAQQAVADQILNGAADLSALGGRIRDAVAACLDKTPSRRPAARQLLERLQGVRLDPGPVIRPAAGDRPAAPPAWPEAPAAGAMPATGSYWTRPPAPDGPPTPVPLPEGMPATGSYWTRPPAPDGPPTPAPGGMPPTPAPRGMPATGEYRMPPDDFAGPATPAEIVSMTGDHWTPPAPPVPAGDPLAATGTYRMPPPPAGRPGAREYQGPIPLSSSPLWPRDRTLPTPAEFATDPAERPGGGVAAPPRPAELVLTDPPRRAARPARRRRRGQAVAAIGAAGGLLALAFAFGAGGDPGERPPRNVPGAAPPVPSPPAVSGTPEAASSEPPTAVPSPSVSPPMESVRAVPSWGTSTVRAPEPRLVVTPVKTRVDSDFIFYVNITLKARGGPVNWRASITEGSVLSSDRGTIKAGGSTVITAYGPTFCSTSVVRFTSNGGDRTVTITWGGVLC</sequence>
<feature type="region of interest" description="Disordered" evidence="5">
    <location>
        <begin position="512"/>
        <end position="569"/>
    </location>
</feature>
<evidence type="ECO:0000256" key="3">
    <source>
        <dbReference type="ARBA" id="ARBA00022777"/>
    </source>
</evidence>
<keyword evidence="2" id="KW-0547">Nucleotide-binding</keyword>
<keyword evidence="3" id="KW-0418">Kinase</keyword>
<evidence type="ECO:0000256" key="5">
    <source>
        <dbReference type="SAM" id="MobiDB-lite"/>
    </source>
</evidence>
<comment type="caution">
    <text evidence="7">The sequence shown here is derived from an EMBL/GenBank/DDBJ whole genome shotgun (WGS) entry which is preliminary data.</text>
</comment>
<feature type="domain" description="Protein kinase" evidence="6">
    <location>
        <begin position="18"/>
        <end position="278"/>
    </location>
</feature>
<accession>A0A919UZJ9</accession>
<evidence type="ECO:0000259" key="6">
    <source>
        <dbReference type="PROSITE" id="PS50011"/>
    </source>
</evidence>
<evidence type="ECO:0000313" key="8">
    <source>
        <dbReference type="Proteomes" id="UP000655287"/>
    </source>
</evidence>
<evidence type="ECO:0000256" key="4">
    <source>
        <dbReference type="ARBA" id="ARBA00022840"/>
    </source>
</evidence>
<keyword evidence="4" id="KW-0067">ATP-binding</keyword>